<comment type="caution">
    <text evidence="1">The sequence shown here is derived from an EMBL/GenBank/DDBJ whole genome shotgun (WGS) entry which is preliminary data.</text>
</comment>
<sequence>MGLAKSVDDLGAGNSFIFFWNFSFKLDRMYPLSQDPKTKIQKQIQR</sequence>
<protein>
    <submittedName>
        <fullName evidence="1">Uncharacterized protein</fullName>
    </submittedName>
</protein>
<dbReference type="AlphaFoldDB" id="A0A5E8H8M1"/>
<dbReference type="EMBL" id="AOGX02000044">
    <property type="protein sequence ID" value="EOQ87123.1"/>
    <property type="molecule type" value="Genomic_DNA"/>
</dbReference>
<reference evidence="1 2" key="1">
    <citation type="submission" date="2013-04" db="EMBL/GenBank/DDBJ databases">
        <authorList>
            <person name="Harkins D.M."/>
            <person name="Durkin A.S."/>
            <person name="Brinkac L.M."/>
            <person name="Haft D.H."/>
            <person name="Selengut J.D."/>
            <person name="Sanka R."/>
            <person name="DePew J."/>
            <person name="Purushe J."/>
            <person name="Hartskeerl R.A."/>
            <person name="Ahmed A."/>
            <person name="van der Linden H."/>
            <person name="Goris M.G.A."/>
            <person name="Vinetz J.M."/>
            <person name="Sutton G.G."/>
            <person name="Nierman W.C."/>
            <person name="Fouts D.E."/>
        </authorList>
    </citation>
    <scope>NUCLEOTIDE SEQUENCE [LARGE SCALE GENOMIC DNA]</scope>
    <source>
        <strain evidence="1 2">Sao Paulo</strain>
    </source>
</reference>
<accession>A0A5E8H8M1</accession>
<gene>
    <name evidence="1" type="ORF">LEP1GSC202_2600</name>
</gene>
<name>A0A5E8H8M1_9LEPT</name>
<evidence type="ECO:0000313" key="1">
    <source>
        <dbReference type="EMBL" id="EOQ87123.1"/>
    </source>
</evidence>
<organism evidence="1 2">
    <name type="scientific">Leptospira yanagawae serovar Saopaulo str. Sao Paulo = ATCC 700523</name>
    <dbReference type="NCBI Taxonomy" id="1249483"/>
    <lineage>
        <taxon>Bacteria</taxon>
        <taxon>Pseudomonadati</taxon>
        <taxon>Spirochaetota</taxon>
        <taxon>Spirochaetia</taxon>
        <taxon>Leptospirales</taxon>
        <taxon>Leptospiraceae</taxon>
        <taxon>Leptospira</taxon>
    </lineage>
</organism>
<evidence type="ECO:0000313" key="2">
    <source>
        <dbReference type="Proteomes" id="UP000013996"/>
    </source>
</evidence>
<proteinExistence type="predicted"/>
<dbReference type="Proteomes" id="UP000013996">
    <property type="component" value="Unassembled WGS sequence"/>
</dbReference>